<dbReference type="PROSITE" id="PS51782">
    <property type="entry name" value="LYSM"/>
    <property type="match status" value="1"/>
</dbReference>
<dbReference type="SMART" id="SM00257">
    <property type="entry name" value="LysM"/>
    <property type="match status" value="1"/>
</dbReference>
<comment type="caution">
    <text evidence="2">The sequence shown here is derived from an EMBL/GenBank/DDBJ whole genome shotgun (WGS) entry which is preliminary data.</text>
</comment>
<evidence type="ECO:0000313" key="3">
    <source>
        <dbReference type="Proteomes" id="UP001204562"/>
    </source>
</evidence>
<dbReference type="InterPro" id="IPR009826">
    <property type="entry name" value="DNA_circ_N"/>
</dbReference>
<protein>
    <submittedName>
        <fullName evidence="2">LysM peptidoglycan-binding domain-containing protein</fullName>
    </submittedName>
</protein>
<dbReference type="Gene3D" id="3.10.350.10">
    <property type="entry name" value="LysM domain"/>
    <property type="match status" value="1"/>
</dbReference>
<dbReference type="RefSeq" id="WP_256303030.1">
    <property type="nucleotide sequence ID" value="NZ_JANFYS010000002.1"/>
</dbReference>
<dbReference type="SUPFAM" id="SSF54106">
    <property type="entry name" value="LysM domain"/>
    <property type="match status" value="1"/>
</dbReference>
<dbReference type="Pfam" id="PF07157">
    <property type="entry name" value="DNA_circ_N"/>
    <property type="match status" value="1"/>
</dbReference>
<organism evidence="2 3">
    <name type="scientific">Intestinimonas massiliensis</name>
    <name type="common">ex Afouda et al. 2020</name>
    <dbReference type="NCBI Taxonomy" id="1673721"/>
    <lineage>
        <taxon>Bacteria</taxon>
        <taxon>Bacillati</taxon>
        <taxon>Bacillota</taxon>
        <taxon>Clostridia</taxon>
        <taxon>Eubacteriales</taxon>
        <taxon>Intestinimonas</taxon>
    </lineage>
</organism>
<accession>A0AAW5JK75</accession>
<dbReference type="Proteomes" id="UP001204562">
    <property type="component" value="Unassembled WGS sequence"/>
</dbReference>
<evidence type="ECO:0000313" key="2">
    <source>
        <dbReference type="EMBL" id="MCQ4769192.1"/>
    </source>
</evidence>
<evidence type="ECO:0000259" key="1">
    <source>
        <dbReference type="PROSITE" id="PS51782"/>
    </source>
</evidence>
<dbReference type="EMBL" id="JANFYS010000002">
    <property type="protein sequence ID" value="MCQ4769192.1"/>
    <property type="molecule type" value="Genomic_DNA"/>
</dbReference>
<sequence length="189" mass="21895">MRLTAMRYKTYTWPHNPRTYTIDYERKMAVHKVPFGGYQLQDLGLTRRIMRGEGEFVGEGAYQEFKKLASVFYDPGPGVLVHPVWQTAEAYFVDLALRQEPRADYVSYRFTFWEEQNLYRGTWKETASAAQNQTARSGGTGALWHTVKRGETLWGIARSYEVELTDLIARNPQIKNPNLILPGEQVKIR</sequence>
<name>A0AAW5JK75_9FIRM</name>
<dbReference type="AlphaFoldDB" id="A0AAW5JK75"/>
<dbReference type="CDD" id="cd00118">
    <property type="entry name" value="LysM"/>
    <property type="match status" value="1"/>
</dbReference>
<reference evidence="2" key="1">
    <citation type="submission" date="2022-06" db="EMBL/GenBank/DDBJ databases">
        <title>Isolation of gut microbiota from human fecal samples.</title>
        <authorList>
            <person name="Pamer E.G."/>
            <person name="Barat B."/>
            <person name="Waligurski E."/>
            <person name="Medina S."/>
            <person name="Paddock L."/>
            <person name="Mostad J."/>
        </authorList>
    </citation>
    <scope>NUCLEOTIDE SEQUENCE</scope>
    <source>
        <strain evidence="2">DFI.9.91</strain>
    </source>
</reference>
<proteinExistence type="predicted"/>
<gene>
    <name evidence="2" type="ORF">NE579_01760</name>
</gene>
<dbReference type="InterPro" id="IPR018392">
    <property type="entry name" value="LysM"/>
</dbReference>
<dbReference type="Pfam" id="PF01476">
    <property type="entry name" value="LysM"/>
    <property type="match status" value="1"/>
</dbReference>
<dbReference type="InterPro" id="IPR036779">
    <property type="entry name" value="LysM_dom_sf"/>
</dbReference>
<feature type="domain" description="LysM" evidence="1">
    <location>
        <begin position="143"/>
        <end position="188"/>
    </location>
</feature>